<comment type="caution">
    <text evidence="5">The sequence shown here is derived from an EMBL/GenBank/DDBJ whole genome shotgun (WGS) entry which is preliminary data.</text>
</comment>
<protein>
    <submittedName>
        <fullName evidence="5">BlaI/MecI/CopY family transcriptional regulator</fullName>
    </submittedName>
</protein>
<dbReference type="GO" id="GO:0003677">
    <property type="term" value="F:DNA binding"/>
    <property type="evidence" value="ECO:0007669"/>
    <property type="project" value="UniProtKB-KW"/>
</dbReference>
<evidence type="ECO:0000256" key="2">
    <source>
        <dbReference type="ARBA" id="ARBA00023015"/>
    </source>
</evidence>
<evidence type="ECO:0000256" key="1">
    <source>
        <dbReference type="ARBA" id="ARBA00011046"/>
    </source>
</evidence>
<name>A0A8T4KX30_9ARCH</name>
<proteinExistence type="inferred from homology"/>
<dbReference type="SUPFAM" id="SSF46785">
    <property type="entry name" value="Winged helix' DNA-binding domain"/>
    <property type="match status" value="1"/>
</dbReference>
<accession>A0A8T4KX30</accession>
<keyword evidence="2" id="KW-0805">Transcription regulation</keyword>
<dbReference type="Pfam" id="PF03965">
    <property type="entry name" value="Penicillinase_R"/>
    <property type="match status" value="1"/>
</dbReference>
<reference evidence="5" key="1">
    <citation type="submission" date="2021-03" db="EMBL/GenBank/DDBJ databases">
        <authorList>
            <person name="Jaffe A."/>
        </authorList>
    </citation>
    <scope>NUCLEOTIDE SEQUENCE</scope>
    <source>
        <strain evidence="5">RIFCSPLOWO2_01_FULL_43_13</strain>
    </source>
</reference>
<dbReference type="GO" id="GO:0045892">
    <property type="term" value="P:negative regulation of DNA-templated transcription"/>
    <property type="evidence" value="ECO:0007669"/>
    <property type="project" value="InterPro"/>
</dbReference>
<dbReference type="Proteomes" id="UP000680185">
    <property type="component" value="Unassembled WGS sequence"/>
</dbReference>
<reference evidence="5" key="2">
    <citation type="submission" date="2021-05" db="EMBL/GenBank/DDBJ databases">
        <title>Protein family content uncovers lineage relationships and bacterial pathway maintenance mechanisms in DPANN archaea.</title>
        <authorList>
            <person name="Castelle C.J."/>
            <person name="Meheust R."/>
            <person name="Jaffe A.L."/>
            <person name="Seitz K."/>
            <person name="Gong X."/>
            <person name="Baker B.J."/>
            <person name="Banfield J.F."/>
        </authorList>
    </citation>
    <scope>NUCLEOTIDE SEQUENCE</scope>
    <source>
        <strain evidence="5">RIFCSPLOWO2_01_FULL_43_13</strain>
    </source>
</reference>
<keyword evidence="4" id="KW-0804">Transcription</keyword>
<comment type="similarity">
    <text evidence="1">Belongs to the BlaI transcriptional regulatory family.</text>
</comment>
<evidence type="ECO:0000313" key="5">
    <source>
        <dbReference type="EMBL" id="MBS3058152.1"/>
    </source>
</evidence>
<sequence length="120" mass="13698">MEVSKINFEKDGLNSLVGELEAGILNCLWQGKGKKNCRQVYAFVKRRNKVAYTTISVTLDRMHARGLVERDIEKGKGGLKYNYYSKVSKEELANRLSKKFVGFLKRTFGEASIAYLKKNI</sequence>
<evidence type="ECO:0000256" key="4">
    <source>
        <dbReference type="ARBA" id="ARBA00023163"/>
    </source>
</evidence>
<dbReference type="InterPro" id="IPR005650">
    <property type="entry name" value="BlaI_family"/>
</dbReference>
<dbReference type="InterPro" id="IPR036388">
    <property type="entry name" value="WH-like_DNA-bd_sf"/>
</dbReference>
<dbReference type="Gene3D" id="1.10.10.10">
    <property type="entry name" value="Winged helix-like DNA-binding domain superfamily/Winged helix DNA-binding domain"/>
    <property type="match status" value="1"/>
</dbReference>
<dbReference type="AlphaFoldDB" id="A0A8T4KX30"/>
<dbReference type="InterPro" id="IPR036390">
    <property type="entry name" value="WH_DNA-bd_sf"/>
</dbReference>
<gene>
    <name evidence="5" type="ORF">J4478_02005</name>
</gene>
<organism evidence="5 6">
    <name type="scientific">Candidatus Iainarchaeum sp</name>
    <dbReference type="NCBI Taxonomy" id="3101447"/>
    <lineage>
        <taxon>Archaea</taxon>
        <taxon>Candidatus Iainarchaeota</taxon>
        <taxon>Candidatus Iainarchaeia</taxon>
        <taxon>Candidatus Iainarchaeales</taxon>
        <taxon>Candidatus Iainarchaeaceae</taxon>
        <taxon>Candidatus Iainarchaeum</taxon>
    </lineage>
</organism>
<evidence type="ECO:0000256" key="3">
    <source>
        <dbReference type="ARBA" id="ARBA00023125"/>
    </source>
</evidence>
<keyword evidence="3" id="KW-0238">DNA-binding</keyword>
<evidence type="ECO:0000313" key="6">
    <source>
        <dbReference type="Proteomes" id="UP000680185"/>
    </source>
</evidence>
<dbReference type="EMBL" id="JAGVWB010000012">
    <property type="protein sequence ID" value="MBS3058152.1"/>
    <property type="molecule type" value="Genomic_DNA"/>
</dbReference>